<evidence type="ECO:0000313" key="7">
    <source>
        <dbReference type="EMBL" id="KAH0566989.1"/>
    </source>
</evidence>
<feature type="transmembrane region" description="Helical" evidence="5">
    <location>
        <begin position="535"/>
        <end position="557"/>
    </location>
</feature>
<keyword evidence="5" id="KW-0812">Transmembrane</keyword>
<accession>A0AAV7IQ37</accession>
<name>A0AAV7IQ37_COTGL</name>
<dbReference type="InterPro" id="IPR001611">
    <property type="entry name" value="Leu-rich_rpt"/>
</dbReference>
<keyword evidence="5" id="KW-1133">Transmembrane helix</keyword>
<dbReference type="InterPro" id="IPR032675">
    <property type="entry name" value="LRR_dom_sf"/>
</dbReference>
<dbReference type="InterPro" id="IPR050541">
    <property type="entry name" value="LRR_TM_domain-containing"/>
</dbReference>
<reference evidence="7 8" key="1">
    <citation type="journal article" date="2021" name="J. Hered.">
        <title>A chromosome-level genome assembly of the parasitoid wasp, Cotesia glomerata (Hymenoptera: Braconidae).</title>
        <authorList>
            <person name="Pinto B.J."/>
            <person name="Weis J.J."/>
            <person name="Gamble T."/>
            <person name="Ode P.J."/>
            <person name="Paul R."/>
            <person name="Zaspel J.M."/>
        </authorList>
    </citation>
    <scope>NUCLEOTIDE SEQUENCE [LARGE SCALE GENOMIC DNA]</scope>
    <source>
        <strain evidence="7">CgM1</strain>
    </source>
</reference>
<dbReference type="Proteomes" id="UP000826195">
    <property type="component" value="Unassembled WGS sequence"/>
</dbReference>
<feature type="compositionally biased region" description="Acidic residues" evidence="4">
    <location>
        <begin position="238"/>
        <end position="253"/>
    </location>
</feature>
<dbReference type="PROSITE" id="PS51450">
    <property type="entry name" value="LRR"/>
    <property type="match status" value="1"/>
</dbReference>
<keyword evidence="3" id="KW-0677">Repeat</keyword>
<feature type="compositionally biased region" description="Low complexity" evidence="4">
    <location>
        <begin position="299"/>
        <end position="314"/>
    </location>
</feature>
<dbReference type="SMART" id="SM00369">
    <property type="entry name" value="LRR_TYP"/>
    <property type="match status" value="3"/>
</dbReference>
<dbReference type="Gene3D" id="3.80.10.10">
    <property type="entry name" value="Ribonuclease Inhibitor"/>
    <property type="match status" value="2"/>
</dbReference>
<evidence type="ECO:0000256" key="3">
    <source>
        <dbReference type="ARBA" id="ARBA00022737"/>
    </source>
</evidence>
<dbReference type="SUPFAM" id="SSF52058">
    <property type="entry name" value="L domain-like"/>
    <property type="match status" value="1"/>
</dbReference>
<dbReference type="GO" id="GO:0005886">
    <property type="term" value="C:plasma membrane"/>
    <property type="evidence" value="ECO:0007669"/>
    <property type="project" value="TreeGrafter"/>
</dbReference>
<feature type="chain" id="PRO_5043361468" evidence="6">
    <location>
        <begin position="27"/>
        <end position="768"/>
    </location>
</feature>
<feature type="compositionally biased region" description="Polar residues" evidence="4">
    <location>
        <begin position="266"/>
        <end position="280"/>
    </location>
</feature>
<protein>
    <submittedName>
        <fullName evidence="7">Uncharacterized protein</fullName>
    </submittedName>
</protein>
<evidence type="ECO:0000256" key="1">
    <source>
        <dbReference type="ARBA" id="ARBA00022614"/>
    </source>
</evidence>
<feature type="compositionally biased region" description="Low complexity" evidence="4">
    <location>
        <begin position="422"/>
        <end position="433"/>
    </location>
</feature>
<keyword evidence="2 6" id="KW-0732">Signal</keyword>
<keyword evidence="8" id="KW-1185">Reference proteome</keyword>
<evidence type="ECO:0000313" key="8">
    <source>
        <dbReference type="Proteomes" id="UP000826195"/>
    </source>
</evidence>
<evidence type="ECO:0000256" key="6">
    <source>
        <dbReference type="SAM" id="SignalP"/>
    </source>
</evidence>
<dbReference type="PANTHER" id="PTHR24369">
    <property type="entry name" value="ANTIGEN BSP, PUTATIVE-RELATED"/>
    <property type="match status" value="1"/>
</dbReference>
<evidence type="ECO:0000256" key="5">
    <source>
        <dbReference type="SAM" id="Phobius"/>
    </source>
</evidence>
<evidence type="ECO:0000256" key="2">
    <source>
        <dbReference type="ARBA" id="ARBA00022729"/>
    </source>
</evidence>
<feature type="compositionally biased region" description="Basic and acidic residues" evidence="4">
    <location>
        <begin position="325"/>
        <end position="379"/>
    </location>
</feature>
<feature type="region of interest" description="Disordered" evidence="4">
    <location>
        <begin position="222"/>
        <end position="433"/>
    </location>
</feature>
<feature type="signal peptide" evidence="6">
    <location>
        <begin position="1"/>
        <end position="26"/>
    </location>
</feature>
<sequence length="768" mass="83741">MSARESSLVVFMLTLVLLSEPRPSNGLCTLGKNGTLARCHYLEDVNTIEEIPLQWLKSLRVLSAGRHLSADNRAFAHLTNLRHLDLSNGKLRKLDPGCFRQLPSLRTLNLADNHLTHLSPGTLQGLDHLQSLNLKKNLLEEIPADVAALNDLKYLDISHNNLNCDCEFLKLRDSIIKRGVALSKKTICNAPESLKGQLLIELKTYQVCMADELDDSLDGMQMDQPLAEEGSGEGSGDAFDELDPEDIPDDDEKVSESETHSTTTSIPVQVSLTPETTTSGQGDGDDGIFFNEDTEKHSTSSTTTTVSTSLETTTDIPVETTVAVVEDKEENKDKGEDKDNEEDKDKDDKNKEENKDEVEDKIKVEDKDKDKELWEKEGSGDDDADDPWVTEGSGEGSGVAIPHITWDEDESLKNMDNNQDNTSETVSTSTTESTGIISSIWGILWGTTPPPPASTTEELDLEEEQFIKATSEATEEEEKVEEEVITPVQVVPVESESIKPGVLDDGKLGQVKVESPVEVAGTDATTDKQETQKGMGSYVVLAILLAVLATLIGFAAYKGNFCRKGRKRNDHDDNNDVENGTELKDLKKSLLNTANLTQPKISTNGNSSKPESMPLVSSGKGDNGMKINDDEPTAKYIGTVNESVDPVKPPRKSFSPGDIDSNDNHKKDGTNGKIVTTPQLSSDPSIMRYPRVSNNREVMANGGGNRDSLSSSGSHSRLSNLRLNQDLQPPGSPGAQRVKITLQDIPDSVPKTPLLITRTKAGENLVKT</sequence>
<dbReference type="AlphaFoldDB" id="A0AAV7IQ37"/>
<dbReference type="EMBL" id="JAHXZJ010000001">
    <property type="protein sequence ID" value="KAH0566989.1"/>
    <property type="molecule type" value="Genomic_DNA"/>
</dbReference>
<comment type="caution">
    <text evidence="7">The sequence shown here is derived from an EMBL/GenBank/DDBJ whole genome shotgun (WGS) entry which is preliminary data.</text>
</comment>
<evidence type="ECO:0000256" key="4">
    <source>
        <dbReference type="SAM" id="MobiDB-lite"/>
    </source>
</evidence>
<feature type="compositionally biased region" description="Low complexity" evidence="4">
    <location>
        <begin position="706"/>
        <end position="717"/>
    </location>
</feature>
<dbReference type="Pfam" id="PF13855">
    <property type="entry name" value="LRR_8"/>
    <property type="match status" value="1"/>
</dbReference>
<dbReference type="InterPro" id="IPR003591">
    <property type="entry name" value="Leu-rich_rpt_typical-subtyp"/>
</dbReference>
<feature type="region of interest" description="Disordered" evidence="4">
    <location>
        <begin position="594"/>
        <end position="684"/>
    </location>
</feature>
<feature type="compositionally biased region" description="Polar residues" evidence="4">
    <location>
        <begin position="594"/>
        <end position="610"/>
    </location>
</feature>
<feature type="compositionally biased region" description="Polar residues" evidence="4">
    <location>
        <begin position="673"/>
        <end position="684"/>
    </location>
</feature>
<dbReference type="Pfam" id="PF00560">
    <property type="entry name" value="LRR_1"/>
    <property type="match status" value="1"/>
</dbReference>
<organism evidence="7 8">
    <name type="scientific">Cotesia glomerata</name>
    <name type="common">Lepidopteran parasitic wasp</name>
    <name type="synonym">Apanteles glomeratus</name>
    <dbReference type="NCBI Taxonomy" id="32391"/>
    <lineage>
        <taxon>Eukaryota</taxon>
        <taxon>Metazoa</taxon>
        <taxon>Ecdysozoa</taxon>
        <taxon>Arthropoda</taxon>
        <taxon>Hexapoda</taxon>
        <taxon>Insecta</taxon>
        <taxon>Pterygota</taxon>
        <taxon>Neoptera</taxon>
        <taxon>Endopterygota</taxon>
        <taxon>Hymenoptera</taxon>
        <taxon>Apocrita</taxon>
        <taxon>Ichneumonoidea</taxon>
        <taxon>Braconidae</taxon>
        <taxon>Microgastrinae</taxon>
        <taxon>Cotesia</taxon>
    </lineage>
</organism>
<keyword evidence="5" id="KW-0472">Membrane</keyword>
<feature type="region of interest" description="Disordered" evidence="4">
    <location>
        <begin position="696"/>
        <end position="717"/>
    </location>
</feature>
<dbReference type="PANTHER" id="PTHR24369:SF210">
    <property type="entry name" value="CHAOPTIN-RELATED"/>
    <property type="match status" value="1"/>
</dbReference>
<gene>
    <name evidence="7" type="ORF">KQX54_005908</name>
</gene>
<proteinExistence type="predicted"/>
<keyword evidence="1" id="KW-0433">Leucine-rich repeat</keyword>